<sequence>MPSTPTKPFPQPDSASTPFFQALRDRRLLVQRCVHCGLYALGSYRCRTCRHAVEWQPASGRGVVYTHTRVHLAYHPAFESHVPYDVVLVALAEGPHLIAGFRDERRRGPHPGMPLVVAFESANDTWLPYFVPEEPAHRSGVANNLETP</sequence>
<name>A0A923S068_9BURK</name>
<dbReference type="Pfam" id="PF01796">
    <property type="entry name" value="OB_ChsH2_C"/>
    <property type="match status" value="1"/>
</dbReference>
<feature type="domain" description="ChsH2 C-terminal OB-fold" evidence="1">
    <location>
        <begin position="55"/>
        <end position="119"/>
    </location>
</feature>
<keyword evidence="3" id="KW-1185">Reference proteome</keyword>
<evidence type="ECO:0000313" key="2">
    <source>
        <dbReference type="EMBL" id="MBC5763024.1"/>
    </source>
</evidence>
<dbReference type="InterPro" id="IPR012340">
    <property type="entry name" value="NA-bd_OB-fold"/>
</dbReference>
<organism evidence="2 3">
    <name type="scientific">Ramlibacter albus</name>
    <dbReference type="NCBI Taxonomy" id="2079448"/>
    <lineage>
        <taxon>Bacteria</taxon>
        <taxon>Pseudomonadati</taxon>
        <taxon>Pseudomonadota</taxon>
        <taxon>Betaproteobacteria</taxon>
        <taxon>Burkholderiales</taxon>
        <taxon>Comamonadaceae</taxon>
        <taxon>Ramlibacter</taxon>
    </lineage>
</organism>
<dbReference type="PANTHER" id="PTHR34075">
    <property type="entry name" value="BLR3430 PROTEIN"/>
    <property type="match status" value="1"/>
</dbReference>
<proteinExistence type="predicted"/>
<accession>A0A923S068</accession>
<dbReference type="PANTHER" id="PTHR34075:SF5">
    <property type="entry name" value="BLR3430 PROTEIN"/>
    <property type="match status" value="1"/>
</dbReference>
<evidence type="ECO:0000313" key="3">
    <source>
        <dbReference type="Proteomes" id="UP000596827"/>
    </source>
</evidence>
<protein>
    <submittedName>
        <fullName evidence="2">OB-fold domain-containing protein</fullName>
    </submittedName>
</protein>
<dbReference type="RefSeq" id="WP_187079494.1">
    <property type="nucleotide sequence ID" value="NZ_JACORU010000001.1"/>
</dbReference>
<comment type="caution">
    <text evidence="2">The sequence shown here is derived from an EMBL/GenBank/DDBJ whole genome shotgun (WGS) entry which is preliminary data.</text>
</comment>
<dbReference type="AlphaFoldDB" id="A0A923S068"/>
<dbReference type="SUPFAM" id="SSF50249">
    <property type="entry name" value="Nucleic acid-binding proteins"/>
    <property type="match status" value="1"/>
</dbReference>
<dbReference type="EMBL" id="JACORU010000001">
    <property type="protein sequence ID" value="MBC5763024.1"/>
    <property type="molecule type" value="Genomic_DNA"/>
</dbReference>
<evidence type="ECO:0000259" key="1">
    <source>
        <dbReference type="Pfam" id="PF01796"/>
    </source>
</evidence>
<dbReference type="InterPro" id="IPR052513">
    <property type="entry name" value="Thioester_dehydratase-like"/>
</dbReference>
<dbReference type="Proteomes" id="UP000596827">
    <property type="component" value="Unassembled WGS sequence"/>
</dbReference>
<gene>
    <name evidence="2" type="ORF">H8R02_01065</name>
</gene>
<reference evidence="2" key="1">
    <citation type="submission" date="2020-08" db="EMBL/GenBank/DDBJ databases">
        <title>Ramlibacter sp. GTP1 16S ribosomal RNA gene genome sequencing and assembly.</title>
        <authorList>
            <person name="Kang M."/>
        </authorList>
    </citation>
    <scope>NUCLEOTIDE SEQUENCE</scope>
    <source>
        <strain evidence="2">GTP1</strain>
    </source>
</reference>
<dbReference type="InterPro" id="IPR002878">
    <property type="entry name" value="ChsH2_C"/>
</dbReference>